<feature type="domain" description="Guanylate cyclase" evidence="13">
    <location>
        <begin position="85"/>
        <end position="129"/>
    </location>
</feature>
<organism evidence="14 15">
    <name type="scientific">Caerostris extrusa</name>
    <name type="common">Bark spider</name>
    <name type="synonym">Caerostris bankana</name>
    <dbReference type="NCBI Taxonomy" id="172846"/>
    <lineage>
        <taxon>Eukaryota</taxon>
        <taxon>Metazoa</taxon>
        <taxon>Ecdysozoa</taxon>
        <taxon>Arthropoda</taxon>
        <taxon>Chelicerata</taxon>
        <taxon>Arachnida</taxon>
        <taxon>Araneae</taxon>
        <taxon>Araneomorphae</taxon>
        <taxon>Entelegynae</taxon>
        <taxon>Araneoidea</taxon>
        <taxon>Araneidae</taxon>
        <taxon>Caerostris</taxon>
    </lineage>
</organism>
<dbReference type="EC" id="4.6.1.1" evidence="3"/>
<evidence type="ECO:0000256" key="5">
    <source>
        <dbReference type="ARBA" id="ARBA00022723"/>
    </source>
</evidence>
<evidence type="ECO:0000256" key="3">
    <source>
        <dbReference type="ARBA" id="ARBA00012201"/>
    </source>
</evidence>
<gene>
    <name evidence="14" type="primary">ADCY8</name>
    <name evidence="14" type="ORF">CEXT_679691</name>
</gene>
<dbReference type="Gene3D" id="3.30.70.1230">
    <property type="entry name" value="Nucleotide cyclase"/>
    <property type="match status" value="1"/>
</dbReference>
<accession>A0AAV4NUD9</accession>
<keyword evidence="7" id="KW-0067">ATP-binding</keyword>
<comment type="caution">
    <text evidence="14">The sequence shown here is derived from an EMBL/GenBank/DDBJ whole genome shotgun (WGS) entry which is preliminary data.</text>
</comment>
<evidence type="ECO:0000313" key="15">
    <source>
        <dbReference type="Proteomes" id="UP001054945"/>
    </source>
</evidence>
<evidence type="ECO:0000256" key="7">
    <source>
        <dbReference type="ARBA" id="ARBA00022840"/>
    </source>
</evidence>
<evidence type="ECO:0000313" key="14">
    <source>
        <dbReference type="EMBL" id="GIX88013.1"/>
    </source>
</evidence>
<name>A0AAV4NUD9_CAEEX</name>
<dbReference type="Proteomes" id="UP001054945">
    <property type="component" value="Unassembled WGS sequence"/>
</dbReference>
<dbReference type="GO" id="GO:0005886">
    <property type="term" value="C:plasma membrane"/>
    <property type="evidence" value="ECO:0007669"/>
    <property type="project" value="TreeGrafter"/>
</dbReference>
<evidence type="ECO:0000259" key="13">
    <source>
        <dbReference type="Pfam" id="PF00211"/>
    </source>
</evidence>
<dbReference type="PANTHER" id="PTHR45627">
    <property type="entry name" value="ADENYLATE CYCLASE TYPE 1"/>
    <property type="match status" value="1"/>
</dbReference>
<reference evidence="14 15" key="1">
    <citation type="submission" date="2021-06" db="EMBL/GenBank/DDBJ databases">
        <title>Caerostris extrusa draft genome.</title>
        <authorList>
            <person name="Kono N."/>
            <person name="Arakawa K."/>
        </authorList>
    </citation>
    <scope>NUCLEOTIDE SEQUENCE [LARGE SCALE GENOMIC DNA]</scope>
</reference>
<evidence type="ECO:0000256" key="9">
    <source>
        <dbReference type="ARBA" id="ARBA00022989"/>
    </source>
</evidence>
<keyword evidence="10" id="KW-0472">Membrane</keyword>
<dbReference type="Pfam" id="PF00211">
    <property type="entry name" value="Guanylate_cyc"/>
    <property type="match status" value="1"/>
</dbReference>
<keyword evidence="6" id="KW-0547">Nucleotide-binding</keyword>
<sequence>MTLGGRIRNPVNVAEPKDSGICGDRDHVSIGLLVEVAGSKGTPGDERTETAQSATSQEHSPRPRRFLLFAAGQELRGKEPLVELYAQSYSCCGVLFASIPNFASFYSEDINNGVECIRLLNEIIFDFDQGSLRARCPESSSAYCTKINALMGENEMKRYYPILSHN</sequence>
<dbReference type="GO" id="GO:0035556">
    <property type="term" value="P:intracellular signal transduction"/>
    <property type="evidence" value="ECO:0007669"/>
    <property type="project" value="InterPro"/>
</dbReference>
<dbReference type="PANTHER" id="PTHR45627:SF1">
    <property type="entry name" value="ADENYLATE CYCLASE TYPE 8"/>
    <property type="match status" value="1"/>
</dbReference>
<keyword evidence="9" id="KW-1133">Transmembrane helix</keyword>
<comment type="catalytic activity">
    <reaction evidence="1">
        <text>ATP = 3',5'-cyclic AMP + diphosphate</text>
        <dbReference type="Rhea" id="RHEA:15389"/>
        <dbReference type="ChEBI" id="CHEBI:30616"/>
        <dbReference type="ChEBI" id="CHEBI:33019"/>
        <dbReference type="ChEBI" id="CHEBI:58165"/>
        <dbReference type="EC" id="4.6.1.1"/>
    </reaction>
</comment>
<keyword evidence="5" id="KW-0479">Metal-binding</keyword>
<dbReference type="GO" id="GO:0004016">
    <property type="term" value="F:adenylate cyclase activity"/>
    <property type="evidence" value="ECO:0007669"/>
    <property type="project" value="UniProtKB-EC"/>
</dbReference>
<proteinExistence type="predicted"/>
<evidence type="ECO:0000256" key="6">
    <source>
        <dbReference type="ARBA" id="ARBA00022741"/>
    </source>
</evidence>
<dbReference type="GO" id="GO:0007189">
    <property type="term" value="P:adenylate cyclase-activating G protein-coupled receptor signaling pathway"/>
    <property type="evidence" value="ECO:0007669"/>
    <property type="project" value="TreeGrafter"/>
</dbReference>
<keyword evidence="4" id="KW-0812">Transmembrane</keyword>
<keyword evidence="15" id="KW-1185">Reference proteome</keyword>
<evidence type="ECO:0000256" key="8">
    <source>
        <dbReference type="ARBA" id="ARBA00022842"/>
    </source>
</evidence>
<evidence type="ECO:0000256" key="1">
    <source>
        <dbReference type="ARBA" id="ARBA00001593"/>
    </source>
</evidence>
<dbReference type="EMBL" id="BPLR01021283">
    <property type="protein sequence ID" value="GIX88013.1"/>
    <property type="molecule type" value="Genomic_DNA"/>
</dbReference>
<dbReference type="InterPro" id="IPR001054">
    <property type="entry name" value="A/G_cyclase"/>
</dbReference>
<comment type="subcellular location">
    <subcellularLocation>
        <location evidence="2">Membrane</location>
        <topology evidence="2">Multi-pass membrane protein</topology>
    </subcellularLocation>
</comment>
<evidence type="ECO:0000256" key="10">
    <source>
        <dbReference type="ARBA" id="ARBA00023136"/>
    </source>
</evidence>
<dbReference type="AlphaFoldDB" id="A0AAV4NUD9"/>
<evidence type="ECO:0000256" key="2">
    <source>
        <dbReference type="ARBA" id="ARBA00004141"/>
    </source>
</evidence>
<evidence type="ECO:0000256" key="12">
    <source>
        <dbReference type="SAM" id="MobiDB-lite"/>
    </source>
</evidence>
<keyword evidence="11" id="KW-0456">Lyase</keyword>
<evidence type="ECO:0000256" key="11">
    <source>
        <dbReference type="ARBA" id="ARBA00023239"/>
    </source>
</evidence>
<feature type="region of interest" description="Disordered" evidence="12">
    <location>
        <begin position="38"/>
        <end position="61"/>
    </location>
</feature>
<dbReference type="GO" id="GO:0006171">
    <property type="term" value="P:cAMP biosynthetic process"/>
    <property type="evidence" value="ECO:0007669"/>
    <property type="project" value="TreeGrafter"/>
</dbReference>
<dbReference type="GO" id="GO:0046872">
    <property type="term" value="F:metal ion binding"/>
    <property type="evidence" value="ECO:0007669"/>
    <property type="project" value="UniProtKB-KW"/>
</dbReference>
<keyword evidence="8" id="KW-0460">Magnesium</keyword>
<evidence type="ECO:0000256" key="4">
    <source>
        <dbReference type="ARBA" id="ARBA00022692"/>
    </source>
</evidence>
<dbReference type="GO" id="GO:0005524">
    <property type="term" value="F:ATP binding"/>
    <property type="evidence" value="ECO:0007669"/>
    <property type="project" value="UniProtKB-KW"/>
</dbReference>
<protein>
    <recommendedName>
        <fullName evidence="3">adenylate cyclase</fullName>
        <ecNumber evidence="3">4.6.1.1</ecNumber>
    </recommendedName>
</protein>
<dbReference type="InterPro" id="IPR029787">
    <property type="entry name" value="Nucleotide_cyclase"/>
</dbReference>